<evidence type="ECO:0000256" key="3">
    <source>
        <dbReference type="PROSITE-ProRule" id="PRU10141"/>
    </source>
</evidence>
<evidence type="ECO:0000256" key="1">
    <source>
        <dbReference type="ARBA" id="ARBA00022741"/>
    </source>
</evidence>
<evidence type="ECO:0000256" key="2">
    <source>
        <dbReference type="ARBA" id="ARBA00022840"/>
    </source>
</evidence>
<dbReference type="Proteomes" id="UP000265566">
    <property type="component" value="Chromosome 3"/>
</dbReference>
<evidence type="ECO:0000259" key="5">
    <source>
        <dbReference type="PROSITE" id="PS50011"/>
    </source>
</evidence>
<proteinExistence type="predicted"/>
<accession>A0A072V0V8</accession>
<protein>
    <submittedName>
        <fullName evidence="6">Receptor-like kinase</fullName>
    </submittedName>
</protein>
<keyword evidence="9" id="KW-1185">Reference proteome</keyword>
<dbReference type="InterPro" id="IPR011009">
    <property type="entry name" value="Kinase-like_dom_sf"/>
</dbReference>
<dbReference type="SUPFAM" id="SSF56112">
    <property type="entry name" value="Protein kinase-like (PK-like)"/>
    <property type="match status" value="1"/>
</dbReference>
<keyword evidence="6" id="KW-0418">Kinase</keyword>
<evidence type="ECO:0000313" key="7">
    <source>
        <dbReference type="EMBL" id="RHN69585.1"/>
    </source>
</evidence>
<dbReference type="PANTHER" id="PTHR48010">
    <property type="entry name" value="OS05G0588300 PROTEIN"/>
    <property type="match status" value="1"/>
</dbReference>
<gene>
    <name evidence="8" type="primary">25489776</name>
    <name evidence="6" type="ordered locus">MTR_3g090665</name>
    <name evidence="7" type="ORF">MtrunA17_Chr3g0126281</name>
</gene>
<dbReference type="EnsemblPlants" id="KEH35437">
    <property type="protein sequence ID" value="KEH35437"/>
    <property type="gene ID" value="MTR_3g090665"/>
</dbReference>
<dbReference type="HOGENOM" id="CLU_000288_21_4_1"/>
<dbReference type="InterPro" id="IPR050994">
    <property type="entry name" value="At_inactive_RLKs"/>
</dbReference>
<feature type="binding site" evidence="3">
    <location>
        <position position="94"/>
    </location>
    <ligand>
        <name>ATP</name>
        <dbReference type="ChEBI" id="CHEBI:30616"/>
    </ligand>
</feature>
<dbReference type="OrthoDB" id="676979at2759"/>
<organism evidence="6 9">
    <name type="scientific">Medicago truncatula</name>
    <name type="common">Barrel medic</name>
    <name type="synonym">Medicago tribuloides</name>
    <dbReference type="NCBI Taxonomy" id="3880"/>
    <lineage>
        <taxon>Eukaryota</taxon>
        <taxon>Viridiplantae</taxon>
        <taxon>Streptophyta</taxon>
        <taxon>Embryophyta</taxon>
        <taxon>Tracheophyta</taxon>
        <taxon>Spermatophyta</taxon>
        <taxon>Magnoliopsida</taxon>
        <taxon>eudicotyledons</taxon>
        <taxon>Gunneridae</taxon>
        <taxon>Pentapetalae</taxon>
        <taxon>rosids</taxon>
        <taxon>fabids</taxon>
        <taxon>Fabales</taxon>
        <taxon>Fabaceae</taxon>
        <taxon>Papilionoideae</taxon>
        <taxon>50 kb inversion clade</taxon>
        <taxon>NPAAA clade</taxon>
        <taxon>Hologalegina</taxon>
        <taxon>IRL clade</taxon>
        <taxon>Trifolieae</taxon>
        <taxon>Medicago</taxon>
    </lineage>
</organism>
<dbReference type="PANTHER" id="PTHR48010:SF1">
    <property type="entry name" value="PROTEIN KINASE DOMAIN-CONTAINING PROTEIN"/>
    <property type="match status" value="1"/>
</dbReference>
<name>A0A072V0V8_MEDTR</name>
<dbReference type="Gene3D" id="1.10.510.10">
    <property type="entry name" value="Transferase(Phosphotransferase) domain 1"/>
    <property type="match status" value="1"/>
</dbReference>
<keyword evidence="2 3" id="KW-0067">ATP-binding</keyword>
<keyword evidence="6" id="KW-0675">Receptor</keyword>
<dbReference type="InterPro" id="IPR000719">
    <property type="entry name" value="Prot_kinase_dom"/>
</dbReference>
<dbReference type="Pfam" id="PF07714">
    <property type="entry name" value="PK_Tyr_Ser-Thr"/>
    <property type="match status" value="1"/>
</dbReference>
<dbReference type="FunFam" id="3.30.200.20:FF:000307">
    <property type="entry name" value="pollen receptor-like kinase 1"/>
    <property type="match status" value="1"/>
</dbReference>
<evidence type="ECO:0000313" key="8">
    <source>
        <dbReference type="EnsemblPlants" id="KEH35437"/>
    </source>
</evidence>
<sequence>MVLCCCDHAAGVKEPVKKSKKKEVSMKAESSASDQDKKKIVFFEDCNLAFDLEDLLRASAQILGKGNFGTTYKAALEDITTVVVKRLKEVTVGKREFEQQMEVVGKIKHENVDGLRAYYYSKDDKLVVSDYYQQGSVSSILHGKRRERRTLDWDSRLRIATGTARGIAHIHTQQGGKLVHGNIKASNIFLNSQGYGCVSDIGLVTLMSSIPSQGARATGYRAPEVIDTRKATHSSDVYSFGVLLLELLTGKPPVYSTEGEQAVHLVRWVKSVVREEWTAEVFDTELLRYSSIEEEMVEMLQIGMACAARMPDQRPKMAEVVRMMEGIRHENRPSSTESGSQVSTPTV</sequence>
<reference evidence="6 9" key="2">
    <citation type="journal article" date="2014" name="BMC Genomics">
        <title>An improved genome release (version Mt4.0) for the model legume Medicago truncatula.</title>
        <authorList>
            <person name="Tang H."/>
            <person name="Krishnakumar V."/>
            <person name="Bidwell S."/>
            <person name="Rosen B."/>
            <person name="Chan A."/>
            <person name="Zhou S."/>
            <person name="Gentzbittel L."/>
            <person name="Childs K.L."/>
            <person name="Yandell M."/>
            <person name="Gundlach H."/>
            <person name="Mayer K.F."/>
            <person name="Schwartz D.C."/>
            <person name="Town C.D."/>
        </authorList>
    </citation>
    <scope>GENOME REANNOTATION</scope>
    <source>
        <strain evidence="6">A17</strain>
        <strain evidence="8 9">cv. Jemalong A17</strain>
    </source>
</reference>
<dbReference type="InterPro" id="IPR017441">
    <property type="entry name" value="Protein_kinase_ATP_BS"/>
</dbReference>
<dbReference type="GO" id="GO:0005524">
    <property type="term" value="F:ATP binding"/>
    <property type="evidence" value="ECO:0007669"/>
    <property type="project" value="UniProtKB-UniRule"/>
</dbReference>
<feature type="region of interest" description="Disordered" evidence="4">
    <location>
        <begin position="327"/>
        <end position="347"/>
    </location>
</feature>
<dbReference type="KEGG" id="mtr:25489776"/>
<evidence type="ECO:0000313" key="6">
    <source>
        <dbReference type="EMBL" id="KEH35437.1"/>
    </source>
</evidence>
<dbReference type="EMBL" id="PSQE01000003">
    <property type="protein sequence ID" value="RHN69585.1"/>
    <property type="molecule type" value="Genomic_DNA"/>
</dbReference>
<dbReference type="PROSITE" id="PS50011">
    <property type="entry name" value="PROTEIN_KINASE_DOM"/>
    <property type="match status" value="1"/>
</dbReference>
<feature type="compositionally biased region" description="Polar residues" evidence="4">
    <location>
        <begin position="333"/>
        <end position="347"/>
    </location>
</feature>
<dbReference type="Gene3D" id="3.30.200.20">
    <property type="entry name" value="Phosphorylase Kinase, domain 1"/>
    <property type="match status" value="1"/>
</dbReference>
<reference evidence="6 9" key="1">
    <citation type="journal article" date="2011" name="Nature">
        <title>The Medicago genome provides insight into the evolution of rhizobial symbioses.</title>
        <authorList>
            <person name="Young N.D."/>
            <person name="Debelle F."/>
            <person name="Oldroyd G.E."/>
            <person name="Geurts R."/>
            <person name="Cannon S.B."/>
            <person name="Udvardi M.K."/>
            <person name="Benedito V.A."/>
            <person name="Mayer K.F."/>
            <person name="Gouzy J."/>
            <person name="Schoof H."/>
            <person name="Van de Peer Y."/>
            <person name="Proost S."/>
            <person name="Cook D.R."/>
            <person name="Meyers B.C."/>
            <person name="Spannagl M."/>
            <person name="Cheung F."/>
            <person name="De Mita S."/>
            <person name="Krishnakumar V."/>
            <person name="Gundlach H."/>
            <person name="Zhou S."/>
            <person name="Mudge J."/>
            <person name="Bharti A.K."/>
            <person name="Murray J.D."/>
            <person name="Naoumkina M.A."/>
            <person name="Rosen B."/>
            <person name="Silverstein K.A."/>
            <person name="Tang H."/>
            <person name="Rombauts S."/>
            <person name="Zhao P.X."/>
            <person name="Zhou P."/>
            <person name="Barbe V."/>
            <person name="Bardou P."/>
            <person name="Bechner M."/>
            <person name="Bellec A."/>
            <person name="Berger A."/>
            <person name="Berges H."/>
            <person name="Bidwell S."/>
            <person name="Bisseling T."/>
            <person name="Choisne N."/>
            <person name="Couloux A."/>
            <person name="Denny R."/>
            <person name="Deshpande S."/>
            <person name="Dai X."/>
            <person name="Doyle J.J."/>
            <person name="Dudez A.M."/>
            <person name="Farmer A.D."/>
            <person name="Fouteau S."/>
            <person name="Franken C."/>
            <person name="Gibelin C."/>
            <person name="Gish J."/>
            <person name="Goldstein S."/>
            <person name="Gonzalez A.J."/>
            <person name="Green P.J."/>
            <person name="Hallab A."/>
            <person name="Hartog M."/>
            <person name="Hua A."/>
            <person name="Humphray S.J."/>
            <person name="Jeong D.H."/>
            <person name="Jing Y."/>
            <person name="Jocker A."/>
            <person name="Kenton S.M."/>
            <person name="Kim D.J."/>
            <person name="Klee K."/>
            <person name="Lai H."/>
            <person name="Lang C."/>
            <person name="Lin S."/>
            <person name="Macmil S.L."/>
            <person name="Magdelenat G."/>
            <person name="Matthews L."/>
            <person name="McCorrison J."/>
            <person name="Monaghan E.L."/>
            <person name="Mun J.H."/>
            <person name="Najar F.Z."/>
            <person name="Nicholson C."/>
            <person name="Noirot C."/>
            <person name="O'Bleness M."/>
            <person name="Paule C.R."/>
            <person name="Poulain J."/>
            <person name="Prion F."/>
            <person name="Qin B."/>
            <person name="Qu C."/>
            <person name="Retzel E.F."/>
            <person name="Riddle C."/>
            <person name="Sallet E."/>
            <person name="Samain S."/>
            <person name="Samson N."/>
            <person name="Sanders I."/>
            <person name="Saurat O."/>
            <person name="Scarpelli C."/>
            <person name="Schiex T."/>
            <person name="Segurens B."/>
            <person name="Severin A.J."/>
            <person name="Sherrier D.J."/>
            <person name="Shi R."/>
            <person name="Sims S."/>
            <person name="Singer S.R."/>
            <person name="Sinharoy S."/>
            <person name="Sterck L."/>
            <person name="Viollet A."/>
            <person name="Wang B.B."/>
            <person name="Wang K."/>
            <person name="Wang M."/>
            <person name="Wang X."/>
            <person name="Warfsmann J."/>
            <person name="Weissenbach J."/>
            <person name="White D.D."/>
            <person name="White J.D."/>
            <person name="Wiley G.B."/>
            <person name="Wincker P."/>
            <person name="Xing Y."/>
            <person name="Yang L."/>
            <person name="Yao Z."/>
            <person name="Ying F."/>
            <person name="Zhai J."/>
            <person name="Zhou L."/>
            <person name="Zuber A."/>
            <person name="Denarie J."/>
            <person name="Dixon R.A."/>
            <person name="May G.D."/>
            <person name="Schwartz D.C."/>
            <person name="Rogers J."/>
            <person name="Quetier F."/>
            <person name="Town C.D."/>
            <person name="Roe B.A."/>
        </authorList>
    </citation>
    <scope>NUCLEOTIDE SEQUENCE [LARGE SCALE GENOMIC DNA]</scope>
    <source>
        <strain evidence="6">A17</strain>
        <strain evidence="8 9">cv. Jemalong A17</strain>
    </source>
</reference>
<keyword evidence="7" id="KW-0808">Transferase</keyword>
<dbReference type="AlphaFoldDB" id="A0A072V0V8"/>
<dbReference type="EMBL" id="CM001219">
    <property type="protein sequence ID" value="KEH35437.1"/>
    <property type="molecule type" value="Genomic_DNA"/>
</dbReference>
<dbReference type="Proteomes" id="UP000002051">
    <property type="component" value="Chromosome 3"/>
</dbReference>
<feature type="domain" description="Protein kinase" evidence="5">
    <location>
        <begin position="57"/>
        <end position="327"/>
    </location>
</feature>
<evidence type="ECO:0000256" key="4">
    <source>
        <dbReference type="SAM" id="MobiDB-lite"/>
    </source>
</evidence>
<reference evidence="8" key="3">
    <citation type="submission" date="2015-04" db="UniProtKB">
        <authorList>
            <consortium name="EnsemblPlants"/>
        </authorList>
    </citation>
    <scope>IDENTIFICATION</scope>
    <source>
        <strain evidence="8">cv. Jemalong A17</strain>
    </source>
</reference>
<dbReference type="GO" id="GO:0004672">
    <property type="term" value="F:protein kinase activity"/>
    <property type="evidence" value="ECO:0007669"/>
    <property type="project" value="InterPro"/>
</dbReference>
<evidence type="ECO:0000313" key="9">
    <source>
        <dbReference type="Proteomes" id="UP000002051"/>
    </source>
</evidence>
<dbReference type="InterPro" id="IPR001245">
    <property type="entry name" value="Ser-Thr/Tyr_kinase_cat_dom"/>
</dbReference>
<reference evidence="7" key="4">
    <citation type="journal article" date="2018" name="Nat. Plants">
        <title>Whole-genome landscape of Medicago truncatula symbiotic genes.</title>
        <authorList>
            <person name="Pecrix Y."/>
            <person name="Gamas P."/>
            <person name="Carrere S."/>
        </authorList>
    </citation>
    <scope>NUCLEOTIDE SEQUENCE</scope>
    <source>
        <tissue evidence="7">Leaves</tissue>
    </source>
</reference>
<dbReference type="FunFam" id="1.10.510.10:FF:000095">
    <property type="entry name" value="protein STRUBBELIG-RECEPTOR FAMILY 8"/>
    <property type="match status" value="1"/>
</dbReference>
<keyword evidence="1 3" id="KW-0547">Nucleotide-binding</keyword>
<dbReference type="PROSITE" id="PS00107">
    <property type="entry name" value="PROTEIN_KINASE_ATP"/>
    <property type="match status" value="1"/>
</dbReference>
<dbReference type="Gramene" id="rna18068">
    <property type="protein sequence ID" value="RHN69585.1"/>
    <property type="gene ID" value="gene18068"/>
</dbReference>